<protein>
    <submittedName>
        <fullName evidence="2">Retrovirus-related Pol polyprotein from transposon TNT 1-94</fullName>
    </submittedName>
</protein>
<dbReference type="EMBL" id="JACGWN010000009">
    <property type="protein sequence ID" value="KAL0433431.1"/>
    <property type="molecule type" value="Genomic_DNA"/>
</dbReference>
<dbReference type="Pfam" id="PF07727">
    <property type="entry name" value="RVT_2"/>
    <property type="match status" value="1"/>
</dbReference>
<reference evidence="2" key="1">
    <citation type="submission" date="2020-06" db="EMBL/GenBank/DDBJ databases">
        <authorList>
            <person name="Li T."/>
            <person name="Hu X."/>
            <person name="Zhang T."/>
            <person name="Song X."/>
            <person name="Zhang H."/>
            <person name="Dai N."/>
            <person name="Sheng W."/>
            <person name="Hou X."/>
            <person name="Wei L."/>
        </authorList>
    </citation>
    <scope>NUCLEOTIDE SEQUENCE</scope>
    <source>
        <strain evidence="2">KEN1</strain>
        <tissue evidence="2">Leaf</tissue>
    </source>
</reference>
<dbReference type="InterPro" id="IPR013103">
    <property type="entry name" value="RVT_2"/>
</dbReference>
<dbReference type="SUPFAM" id="SSF56672">
    <property type="entry name" value="DNA/RNA polymerases"/>
    <property type="match status" value="1"/>
</dbReference>
<dbReference type="PANTHER" id="PTHR11439">
    <property type="entry name" value="GAG-POL-RELATED RETROTRANSPOSON"/>
    <property type="match status" value="1"/>
</dbReference>
<accession>A0AAW2VX06</accession>
<sequence length="325" mass="36960">MDVKSVFFNGTLEEEVYVNQPEGFSVIGQENMVLKLKQALYGLKQAPKAWYSRLDNYLQKNGFSRYLHEYALYVKKDKAYARETLKKFKMMECNPVNTPIECGVKLSKDDGARKVDSTTFQSLVGSLSDCAGDVDDCKSTTGFVFYFGENAISWCSRKQPIVTLSTCESEYVATTAGTCHAIWLRRLLSELYFVQDGATKIMVDKKSAIALAKNPVFHERNKHIDARFHFIRDCIANKEIEVEYVKTLDQVADIFTKTLKKDRFQKLRKMIGVVKESSLEGVLRISRDKLASLFSAATAFQPILGSDFRSQTVTILDEIYMNLKL</sequence>
<feature type="domain" description="Reverse transcriptase Ty1/copia-type" evidence="1">
    <location>
        <begin position="1"/>
        <end position="77"/>
    </location>
</feature>
<gene>
    <name evidence="2" type="ORF">Slati_2677400</name>
</gene>
<dbReference type="InterPro" id="IPR043502">
    <property type="entry name" value="DNA/RNA_pol_sf"/>
</dbReference>
<proteinExistence type="predicted"/>
<reference evidence="2" key="2">
    <citation type="journal article" date="2024" name="Plant">
        <title>Genomic evolution and insights into agronomic trait innovations of Sesamum species.</title>
        <authorList>
            <person name="Miao H."/>
            <person name="Wang L."/>
            <person name="Qu L."/>
            <person name="Liu H."/>
            <person name="Sun Y."/>
            <person name="Le M."/>
            <person name="Wang Q."/>
            <person name="Wei S."/>
            <person name="Zheng Y."/>
            <person name="Lin W."/>
            <person name="Duan Y."/>
            <person name="Cao H."/>
            <person name="Xiong S."/>
            <person name="Wang X."/>
            <person name="Wei L."/>
            <person name="Li C."/>
            <person name="Ma Q."/>
            <person name="Ju M."/>
            <person name="Zhao R."/>
            <person name="Li G."/>
            <person name="Mu C."/>
            <person name="Tian Q."/>
            <person name="Mei H."/>
            <person name="Zhang T."/>
            <person name="Gao T."/>
            <person name="Zhang H."/>
        </authorList>
    </citation>
    <scope>NUCLEOTIDE SEQUENCE</scope>
    <source>
        <strain evidence="2">KEN1</strain>
    </source>
</reference>
<dbReference type="PANTHER" id="PTHR11439:SF517">
    <property type="entry name" value="CYSTEINE-RICH RLK (RECEPTOR-LIKE PROTEIN KINASE) 8"/>
    <property type="match status" value="1"/>
</dbReference>
<evidence type="ECO:0000259" key="1">
    <source>
        <dbReference type="Pfam" id="PF07727"/>
    </source>
</evidence>
<evidence type="ECO:0000313" key="2">
    <source>
        <dbReference type="EMBL" id="KAL0433431.1"/>
    </source>
</evidence>
<organism evidence="2">
    <name type="scientific">Sesamum latifolium</name>
    <dbReference type="NCBI Taxonomy" id="2727402"/>
    <lineage>
        <taxon>Eukaryota</taxon>
        <taxon>Viridiplantae</taxon>
        <taxon>Streptophyta</taxon>
        <taxon>Embryophyta</taxon>
        <taxon>Tracheophyta</taxon>
        <taxon>Spermatophyta</taxon>
        <taxon>Magnoliopsida</taxon>
        <taxon>eudicotyledons</taxon>
        <taxon>Gunneridae</taxon>
        <taxon>Pentapetalae</taxon>
        <taxon>asterids</taxon>
        <taxon>lamiids</taxon>
        <taxon>Lamiales</taxon>
        <taxon>Pedaliaceae</taxon>
        <taxon>Sesamum</taxon>
    </lineage>
</organism>
<dbReference type="AlphaFoldDB" id="A0AAW2VX06"/>
<dbReference type="CDD" id="cd09272">
    <property type="entry name" value="RNase_HI_RT_Ty1"/>
    <property type="match status" value="1"/>
</dbReference>
<comment type="caution">
    <text evidence="2">The sequence shown here is derived from an EMBL/GenBank/DDBJ whole genome shotgun (WGS) entry which is preliminary data.</text>
</comment>
<name>A0AAW2VX06_9LAMI</name>
<feature type="non-terminal residue" evidence="2">
    <location>
        <position position="325"/>
    </location>
</feature>